<evidence type="ECO:0000256" key="7">
    <source>
        <dbReference type="ARBA" id="ARBA00022692"/>
    </source>
</evidence>
<comment type="similarity">
    <text evidence="2">Belongs to the TrkH potassium transport family.</text>
</comment>
<feature type="transmembrane region" description="Helical" evidence="13">
    <location>
        <begin position="274"/>
        <end position="293"/>
    </location>
</feature>
<dbReference type="GO" id="GO:0046872">
    <property type="term" value="F:metal ion binding"/>
    <property type="evidence" value="ECO:0007669"/>
    <property type="project" value="UniProtKB-KW"/>
</dbReference>
<accession>A0A7J0BRC4</accession>
<feature type="binding site" evidence="12">
    <location>
        <position position="315"/>
    </location>
    <ligand>
        <name>K(+)</name>
        <dbReference type="ChEBI" id="CHEBI:29103"/>
    </ligand>
</feature>
<feature type="binding site" evidence="12">
    <location>
        <position position="111"/>
    </location>
    <ligand>
        <name>K(+)</name>
        <dbReference type="ChEBI" id="CHEBI:29103"/>
    </ligand>
</feature>
<feature type="transmembrane region" description="Helical" evidence="13">
    <location>
        <begin position="419"/>
        <end position="443"/>
    </location>
</feature>
<keyword evidence="6" id="KW-0633">Potassium transport</keyword>
<gene>
    <name evidence="14" type="ORF">DSM19430T_02380</name>
</gene>
<feature type="transmembrane region" description="Helical" evidence="13">
    <location>
        <begin position="36"/>
        <end position="57"/>
    </location>
</feature>
<feature type="transmembrane region" description="Helical" evidence="13">
    <location>
        <begin position="133"/>
        <end position="153"/>
    </location>
</feature>
<keyword evidence="7 13" id="KW-0812">Transmembrane</keyword>
<keyword evidence="11 13" id="KW-0472">Membrane</keyword>
<feature type="transmembrane region" description="Helical" evidence="13">
    <location>
        <begin position="69"/>
        <end position="91"/>
    </location>
</feature>
<protein>
    <submittedName>
        <fullName evidence="14">Trk system potassium transporter TrkH</fullName>
    </submittedName>
</protein>
<evidence type="ECO:0000256" key="5">
    <source>
        <dbReference type="ARBA" id="ARBA00022519"/>
    </source>
</evidence>
<dbReference type="GO" id="GO:0015379">
    <property type="term" value="F:potassium:chloride symporter activity"/>
    <property type="evidence" value="ECO:0007669"/>
    <property type="project" value="InterPro"/>
</dbReference>
<proteinExistence type="inferred from homology"/>
<dbReference type="AlphaFoldDB" id="A0A7J0BRC4"/>
<dbReference type="PANTHER" id="PTHR32024:SF2">
    <property type="entry name" value="TRK SYSTEM POTASSIUM UPTAKE PROTEIN TRKG-RELATED"/>
    <property type="match status" value="1"/>
</dbReference>
<dbReference type="NCBIfam" id="TIGR00933">
    <property type="entry name" value="2a38"/>
    <property type="match status" value="1"/>
</dbReference>
<evidence type="ECO:0000256" key="2">
    <source>
        <dbReference type="ARBA" id="ARBA00009137"/>
    </source>
</evidence>
<keyword evidence="15" id="KW-1185">Reference proteome</keyword>
<organism evidence="14 15">
    <name type="scientific">Desulfovibrio psychrotolerans</name>
    <dbReference type="NCBI Taxonomy" id="415242"/>
    <lineage>
        <taxon>Bacteria</taxon>
        <taxon>Pseudomonadati</taxon>
        <taxon>Thermodesulfobacteriota</taxon>
        <taxon>Desulfovibrionia</taxon>
        <taxon>Desulfovibrionales</taxon>
        <taxon>Desulfovibrionaceae</taxon>
        <taxon>Desulfovibrio</taxon>
    </lineage>
</organism>
<dbReference type="EMBL" id="BLVP01000001">
    <property type="protein sequence ID" value="GFM35554.1"/>
    <property type="molecule type" value="Genomic_DNA"/>
</dbReference>
<feature type="transmembrane region" description="Helical" evidence="13">
    <location>
        <begin position="455"/>
        <end position="476"/>
    </location>
</feature>
<feature type="transmembrane region" description="Helical" evidence="13">
    <location>
        <begin position="390"/>
        <end position="413"/>
    </location>
</feature>
<dbReference type="GO" id="GO:0005886">
    <property type="term" value="C:plasma membrane"/>
    <property type="evidence" value="ECO:0007669"/>
    <property type="project" value="UniProtKB-SubCell"/>
</dbReference>
<evidence type="ECO:0000256" key="10">
    <source>
        <dbReference type="ARBA" id="ARBA00023065"/>
    </source>
</evidence>
<evidence type="ECO:0000256" key="11">
    <source>
        <dbReference type="ARBA" id="ARBA00023136"/>
    </source>
</evidence>
<feature type="transmembrane region" description="Helical" evidence="13">
    <location>
        <begin position="182"/>
        <end position="207"/>
    </location>
</feature>
<reference evidence="14 15" key="1">
    <citation type="submission" date="2020-05" db="EMBL/GenBank/DDBJ databases">
        <title>Draft genome sequence of Desulfovibrio psychrotolerans JS1T.</title>
        <authorList>
            <person name="Ueno A."/>
            <person name="Tamazawa S."/>
            <person name="Tamamura S."/>
            <person name="Murakami T."/>
            <person name="Kiyama T."/>
            <person name="Inomata H."/>
            <person name="Amano Y."/>
            <person name="Miyakawa K."/>
            <person name="Tamaki H."/>
            <person name="Naganuma T."/>
            <person name="Kaneko K."/>
        </authorList>
    </citation>
    <scope>NUCLEOTIDE SEQUENCE [LARGE SCALE GENOMIC DNA]</scope>
    <source>
        <strain evidence="14 15">JS1</strain>
    </source>
</reference>
<keyword evidence="12" id="KW-0479">Metal-binding</keyword>
<keyword evidence="3" id="KW-0813">Transport</keyword>
<dbReference type="RefSeq" id="WP_174408267.1">
    <property type="nucleotide sequence ID" value="NZ_BLVP01000001.1"/>
</dbReference>
<feature type="transmembrane region" description="Helical" evidence="13">
    <location>
        <begin position="7"/>
        <end position="30"/>
    </location>
</feature>
<keyword evidence="9 13" id="KW-1133">Transmembrane helix</keyword>
<evidence type="ECO:0000256" key="9">
    <source>
        <dbReference type="ARBA" id="ARBA00022989"/>
    </source>
</evidence>
<feature type="transmembrane region" description="Helical" evidence="13">
    <location>
        <begin position="236"/>
        <end position="254"/>
    </location>
</feature>
<dbReference type="Pfam" id="PF02386">
    <property type="entry name" value="TrkH"/>
    <property type="match status" value="1"/>
</dbReference>
<dbReference type="PIRSF" id="PIRSF006247">
    <property type="entry name" value="TrkH"/>
    <property type="match status" value="1"/>
</dbReference>
<feature type="binding site" evidence="12">
    <location>
        <position position="316"/>
    </location>
    <ligand>
        <name>K(+)</name>
        <dbReference type="ChEBI" id="CHEBI:29103"/>
    </ligand>
</feature>
<evidence type="ECO:0000256" key="4">
    <source>
        <dbReference type="ARBA" id="ARBA00022475"/>
    </source>
</evidence>
<comment type="subcellular location">
    <subcellularLocation>
        <location evidence="1">Cell inner membrane</location>
        <topology evidence="1">Multi-pass membrane protein</topology>
    </subcellularLocation>
</comment>
<evidence type="ECO:0000256" key="6">
    <source>
        <dbReference type="ARBA" id="ARBA00022538"/>
    </source>
</evidence>
<evidence type="ECO:0000256" key="1">
    <source>
        <dbReference type="ARBA" id="ARBA00004429"/>
    </source>
</evidence>
<dbReference type="InterPro" id="IPR003445">
    <property type="entry name" value="Cat_transpt"/>
</dbReference>
<keyword evidence="5" id="KW-0997">Cell inner membrane</keyword>
<evidence type="ECO:0000256" key="12">
    <source>
        <dbReference type="PIRSR" id="PIRSR006247-1"/>
    </source>
</evidence>
<feature type="binding site" evidence="12">
    <location>
        <position position="432"/>
    </location>
    <ligand>
        <name>K(+)</name>
        <dbReference type="ChEBI" id="CHEBI:29103"/>
    </ligand>
</feature>
<evidence type="ECO:0000313" key="14">
    <source>
        <dbReference type="EMBL" id="GFM35554.1"/>
    </source>
</evidence>
<evidence type="ECO:0000256" key="3">
    <source>
        <dbReference type="ARBA" id="ARBA00022448"/>
    </source>
</evidence>
<keyword evidence="10" id="KW-0406">Ion transport</keyword>
<feature type="binding site" evidence="12">
    <location>
        <position position="220"/>
    </location>
    <ligand>
        <name>K(+)</name>
        <dbReference type="ChEBI" id="CHEBI:29103"/>
    </ligand>
</feature>
<comment type="caution">
    <text evidence="14">The sequence shown here is derived from an EMBL/GenBank/DDBJ whole genome shotgun (WGS) entry which is preliminary data.</text>
</comment>
<keyword evidence="8 12" id="KW-0630">Potassium</keyword>
<feature type="transmembrane region" description="Helical" evidence="13">
    <location>
        <begin position="332"/>
        <end position="351"/>
    </location>
</feature>
<sequence>MRLTYCFHVIGALLASVGLTMLFPIGWALYYQDAGLWPLVGALVVSCGSGALLYGLTRRRDKLVMNHREGMAIVALAWIAAGCAGALPFLFTGMIPTATDAFFESFSGFTTTGSSVLANIEALPPSILMWRSLTHWLGGMGIIVLSLAILPFLGVGGMQMYKAEVPGPEPDKLKPRIKDTAIVLWKVYVFFSAVQCALLLLGGMTLFDAVCHTFGTMATGGYSTKNASVGHYDSAYIHWVITLFMFIAGANFTLHYRALRGDIRCFWKNPEFRFYTGTVVLFTLLVTVCIYGTQYDSLLQALRFAAFQVVSICTTTGFATADYELWLPFSQALLLFLMFLGGCAGSTSGGIKCMRVMLLLKQGYHELFRLVHPHAVKRIKMGGKSVSEEVIAGVWGFFILFIALYIVSGMLLAACGLDLLTAFSAVIACIGNVGPGFGAVGPAENFAHLPGMAKWILMLCMLLGRLEIFTIFILFVPEFWRK</sequence>
<feature type="binding site" evidence="12">
    <location>
        <position position="112"/>
    </location>
    <ligand>
        <name>K(+)</name>
        <dbReference type="ChEBI" id="CHEBI:29103"/>
    </ligand>
</feature>
<dbReference type="InterPro" id="IPR004772">
    <property type="entry name" value="TrkH"/>
</dbReference>
<evidence type="ECO:0000256" key="13">
    <source>
        <dbReference type="SAM" id="Phobius"/>
    </source>
</evidence>
<evidence type="ECO:0000256" key="8">
    <source>
        <dbReference type="ARBA" id="ARBA00022958"/>
    </source>
</evidence>
<dbReference type="Proteomes" id="UP000503820">
    <property type="component" value="Unassembled WGS sequence"/>
</dbReference>
<keyword evidence="4" id="KW-1003">Cell membrane</keyword>
<name>A0A7J0BRC4_9BACT</name>
<dbReference type="PANTHER" id="PTHR32024">
    <property type="entry name" value="TRK SYSTEM POTASSIUM UPTAKE PROTEIN TRKG-RELATED"/>
    <property type="match status" value="1"/>
</dbReference>
<evidence type="ECO:0000313" key="15">
    <source>
        <dbReference type="Proteomes" id="UP000503820"/>
    </source>
</evidence>
<feature type="binding site" evidence="12">
    <location>
        <position position="433"/>
    </location>
    <ligand>
        <name>K(+)</name>
        <dbReference type="ChEBI" id="CHEBI:29103"/>
    </ligand>
</feature>